<gene>
    <name evidence="2" type="ORF">MM415A00216_0040</name>
    <name evidence="1" type="ORF">MM415B00427_0011</name>
</gene>
<sequence>MGEMKTFEGGATRSVEEVDRPDYRKALSPIVLRGYVEYLGRHRLQADGNLREWDNWKAGIPLDRYLGGLGRHDMNVWLLMHGYSAEDNNGPVTLLDSLYGVIFNSMGMVHEILRRENGKN</sequence>
<dbReference type="EMBL" id="MT142525">
    <property type="protein sequence ID" value="QJA84196.1"/>
    <property type="molecule type" value="Genomic_DNA"/>
</dbReference>
<organism evidence="2">
    <name type="scientific">viral metagenome</name>
    <dbReference type="NCBI Taxonomy" id="1070528"/>
    <lineage>
        <taxon>unclassified sequences</taxon>
        <taxon>metagenomes</taxon>
        <taxon>organismal metagenomes</taxon>
    </lineage>
</organism>
<accession>A0A6M3KQ66</accession>
<proteinExistence type="predicted"/>
<evidence type="ECO:0000313" key="1">
    <source>
        <dbReference type="EMBL" id="QJA65157.1"/>
    </source>
</evidence>
<protein>
    <recommendedName>
        <fullName evidence="3">dATP/dGTP diphosphohydrolase N-terminal domain-containing protein</fullName>
    </recommendedName>
</protein>
<dbReference type="AlphaFoldDB" id="A0A6M3KQ66"/>
<evidence type="ECO:0000313" key="2">
    <source>
        <dbReference type="EMBL" id="QJA84196.1"/>
    </source>
</evidence>
<reference evidence="2" key="1">
    <citation type="submission" date="2020-03" db="EMBL/GenBank/DDBJ databases">
        <title>The deep terrestrial virosphere.</title>
        <authorList>
            <person name="Holmfeldt K."/>
            <person name="Nilsson E."/>
            <person name="Simone D."/>
            <person name="Lopez-Fernandez M."/>
            <person name="Wu X."/>
            <person name="de Brujin I."/>
            <person name="Lundin D."/>
            <person name="Andersson A."/>
            <person name="Bertilsson S."/>
            <person name="Dopson M."/>
        </authorList>
    </citation>
    <scope>NUCLEOTIDE SEQUENCE</scope>
    <source>
        <strain evidence="2">MM415A00216</strain>
        <strain evidence="1">MM415B00427</strain>
    </source>
</reference>
<dbReference type="EMBL" id="MT141533">
    <property type="protein sequence ID" value="QJA65157.1"/>
    <property type="molecule type" value="Genomic_DNA"/>
</dbReference>
<evidence type="ECO:0008006" key="3">
    <source>
        <dbReference type="Google" id="ProtNLM"/>
    </source>
</evidence>
<name>A0A6M3KQ66_9ZZZZ</name>